<dbReference type="AlphaFoldDB" id="A0AA47N4I5"/>
<reference evidence="6" key="1">
    <citation type="journal article" date="2023" name="Front. Mar. Sci.">
        <title>A new Merluccius polli reference genome to investigate the effects of global change in West African waters.</title>
        <authorList>
            <person name="Mateo J.L."/>
            <person name="Blanco-Fernandez C."/>
            <person name="Garcia-Vazquez E."/>
            <person name="Machado-Schiaffino G."/>
        </authorList>
    </citation>
    <scope>NUCLEOTIDE SEQUENCE</scope>
    <source>
        <strain evidence="6">C29</strain>
        <tissue evidence="6">Fin</tissue>
    </source>
</reference>
<dbReference type="GO" id="GO:0005634">
    <property type="term" value="C:nucleus"/>
    <property type="evidence" value="ECO:0007669"/>
    <property type="project" value="TreeGrafter"/>
</dbReference>
<keyword evidence="7" id="KW-1185">Reference proteome</keyword>
<evidence type="ECO:0000313" key="6">
    <source>
        <dbReference type="EMBL" id="KAK0151560.1"/>
    </source>
</evidence>
<evidence type="ECO:0000256" key="3">
    <source>
        <dbReference type="ARBA" id="ARBA00023163"/>
    </source>
</evidence>
<keyword evidence="1" id="KW-0805">Transcription regulation</keyword>
<evidence type="ECO:0000256" key="4">
    <source>
        <dbReference type="ARBA" id="ARBA00023242"/>
    </source>
</evidence>
<keyword evidence="4" id="KW-0539">Nucleus</keyword>
<evidence type="ECO:0000256" key="1">
    <source>
        <dbReference type="ARBA" id="ARBA00023015"/>
    </source>
</evidence>
<feature type="compositionally biased region" description="Low complexity" evidence="5">
    <location>
        <begin position="143"/>
        <end position="153"/>
    </location>
</feature>
<dbReference type="Proteomes" id="UP001174136">
    <property type="component" value="Unassembled WGS sequence"/>
</dbReference>
<accession>A0AA47N4I5</accession>
<feature type="compositionally biased region" description="Polar residues" evidence="5">
    <location>
        <begin position="441"/>
        <end position="459"/>
    </location>
</feature>
<feature type="region of interest" description="Disordered" evidence="5">
    <location>
        <begin position="1"/>
        <end position="43"/>
    </location>
</feature>
<comment type="caution">
    <text evidence="6">The sequence shown here is derived from an EMBL/GenBank/DDBJ whole genome shotgun (WGS) entry which is preliminary data.</text>
</comment>
<keyword evidence="3" id="KW-0804">Transcription</keyword>
<feature type="region of interest" description="Disordered" evidence="5">
    <location>
        <begin position="131"/>
        <end position="179"/>
    </location>
</feature>
<protein>
    <submittedName>
        <fullName evidence="6">Uncharacterized protein</fullName>
    </submittedName>
</protein>
<dbReference type="EMBL" id="JAOPHQ010001200">
    <property type="protein sequence ID" value="KAK0151560.1"/>
    <property type="molecule type" value="Genomic_DNA"/>
</dbReference>
<name>A0AA47N4I5_MERPO</name>
<evidence type="ECO:0000256" key="2">
    <source>
        <dbReference type="ARBA" id="ARBA00023125"/>
    </source>
</evidence>
<dbReference type="PANTHER" id="PTHR21545">
    <property type="entry name" value="TRANSCRIPTION FACTOR MLR1/2"/>
    <property type="match status" value="1"/>
</dbReference>
<feature type="region of interest" description="Disordered" evidence="5">
    <location>
        <begin position="419"/>
        <end position="510"/>
    </location>
</feature>
<proteinExistence type="predicted"/>
<gene>
    <name evidence="6" type="ORF">N1851_007146</name>
</gene>
<organism evidence="6 7">
    <name type="scientific">Merluccius polli</name>
    <name type="common">Benguela hake</name>
    <name type="synonym">Merluccius cadenati</name>
    <dbReference type="NCBI Taxonomy" id="89951"/>
    <lineage>
        <taxon>Eukaryota</taxon>
        <taxon>Metazoa</taxon>
        <taxon>Chordata</taxon>
        <taxon>Craniata</taxon>
        <taxon>Vertebrata</taxon>
        <taxon>Euteleostomi</taxon>
        <taxon>Actinopterygii</taxon>
        <taxon>Neopterygii</taxon>
        <taxon>Teleostei</taxon>
        <taxon>Neoteleostei</taxon>
        <taxon>Acanthomorphata</taxon>
        <taxon>Zeiogadaria</taxon>
        <taxon>Gadariae</taxon>
        <taxon>Gadiformes</taxon>
        <taxon>Gadoidei</taxon>
        <taxon>Merlucciidae</taxon>
        <taxon>Merluccius</taxon>
    </lineage>
</organism>
<dbReference type="GO" id="GO:0003677">
    <property type="term" value="F:DNA binding"/>
    <property type="evidence" value="ECO:0007669"/>
    <property type="project" value="UniProtKB-KW"/>
</dbReference>
<keyword evidence="2" id="KW-0238">DNA-binding</keyword>
<dbReference type="GO" id="GO:0006357">
    <property type="term" value="P:regulation of transcription by RNA polymerase II"/>
    <property type="evidence" value="ECO:0007669"/>
    <property type="project" value="TreeGrafter"/>
</dbReference>
<evidence type="ECO:0000256" key="5">
    <source>
        <dbReference type="SAM" id="MobiDB-lite"/>
    </source>
</evidence>
<sequence>MDVVDRFTEKLETIRPQDKDPPLLSSSTVHSIEKEGPSSSTTRSIPFHADAHLSEIINTVLHRGSDSDYNLSELFHQHDNKEAKSPNTRARRRQEVLAAMTMPPNLASTRRHSLRIKRELAMCDPSYCRRKVPQTKRKLKDGSNSSSPASSSSDTTPVKESTSESGIQRDLTEFTEENDMVQISGKISVESMNFGDSSIACNGEIKGMTGKTQGKIPDYTRNDGVDGPVFERIRVEGKNIKAEEDGFEVTEDIQTIIVKEEIETIQVGQKVPAIEEEKTSFRDTIKLQNKICKVGSEENDQNDSCAEGHTMFDKHLENENMQESNKRQTCSIGFKGRRKTITPYQSSNSRDATRSKRNIVPPQRFSSYVTEPRKMYFVACFSENIFNQRALEDSVLQSINNSQSPDPMDTLLDSGKTLSQAATSTEPTGELGYDLTPKELSGSSNAESTDPSQAFSVSMTPARLSPSKHSSKNRTDVRDSAARPYGRLRSSSTKPHAPESETVCRTTTPKSCSSFPDISAICPPNPSDLPFEFSSPIKIMYASPVTNEEGVKYCLRSAASSSGGQVLQNFDPCEQSSWAGTPEKNKSPGTECATLQIGSRFLPAKACYLLS</sequence>
<dbReference type="PANTHER" id="PTHR21545:SF10">
    <property type="entry name" value="LIGAND-DEPENDENT NUCLEAR RECEPTOR COREPRESSOR-LIKE PROTEIN"/>
    <property type="match status" value="1"/>
</dbReference>
<feature type="compositionally biased region" description="Polar residues" evidence="5">
    <location>
        <begin position="154"/>
        <end position="166"/>
    </location>
</feature>
<evidence type="ECO:0000313" key="7">
    <source>
        <dbReference type="Proteomes" id="UP001174136"/>
    </source>
</evidence>
<feature type="compositionally biased region" description="Basic and acidic residues" evidence="5">
    <location>
        <begin position="1"/>
        <end position="21"/>
    </location>
</feature>